<comment type="caution">
    <text evidence="4">The sequence shown here is derived from an EMBL/GenBank/DDBJ whole genome shotgun (WGS) entry which is preliminary data.</text>
</comment>
<protein>
    <submittedName>
        <fullName evidence="4">Peptidase family M23 protein</fullName>
    </submittedName>
</protein>
<organism evidence="4 5">
    <name type="scientific">Methyloversatilis universalis (strain ATCC BAA-1314 / DSM 25237 / JCM 13912 / CCUG 52030 / FAM5)</name>
    <dbReference type="NCBI Taxonomy" id="1000565"/>
    <lineage>
        <taxon>Bacteria</taxon>
        <taxon>Pseudomonadati</taxon>
        <taxon>Pseudomonadota</taxon>
        <taxon>Betaproteobacteria</taxon>
        <taxon>Nitrosomonadales</taxon>
        <taxon>Sterolibacteriaceae</taxon>
        <taxon>Methyloversatilis</taxon>
    </lineage>
</organism>
<dbReference type="STRING" id="1000565.METUNv1_02929"/>
<evidence type="ECO:0000256" key="2">
    <source>
        <dbReference type="SAM" id="SignalP"/>
    </source>
</evidence>
<gene>
    <name evidence="4" type="ORF">METUNv1_02929</name>
</gene>
<dbReference type="GO" id="GO:0004222">
    <property type="term" value="F:metalloendopeptidase activity"/>
    <property type="evidence" value="ECO:0007669"/>
    <property type="project" value="TreeGrafter"/>
</dbReference>
<feature type="signal peptide" evidence="2">
    <location>
        <begin position="1"/>
        <end position="19"/>
    </location>
</feature>
<sequence>MKGWLIRALLCALPGAALAERAVQPGPDQLRALQQRMEALRDELNQSESAHREARDELRSSEKAISDAARALRDISDRRKAVEARLADIRREVADGESRLRTQQEQLARLLRGHQRAGEADALRHLLSGTDPNQSARDLHYLRSLSKSQLRLMDEHRATLARQRELLAAQDAQLEELRTLEEGRERERRTLQAEHDVRRRVLDRIAGQLRSERKELAQLKRDEARLGRLVESLSRRSVRTPARPATQPASPTTPAGEDTPVSATPPRGREASGPVVQSVPVDHGGVAFTKLRGRLPWPATGELARRFGAQGADGGTPLRGIFIRAASGDVKAVAAGTVVFADWLRGFGNLVIVDHGDHYLSIYGNNEAVLKTVGSAVRAGEVIASVGASGGASESGLYFELRHQGQALDPLKWVAQ</sequence>
<dbReference type="PANTHER" id="PTHR21666:SF270">
    <property type="entry name" value="MUREIN HYDROLASE ACTIVATOR ENVC"/>
    <property type="match status" value="1"/>
</dbReference>
<dbReference type="eggNOG" id="COG4942">
    <property type="taxonomic scope" value="Bacteria"/>
</dbReference>
<evidence type="ECO:0000313" key="5">
    <source>
        <dbReference type="Proteomes" id="UP000005019"/>
    </source>
</evidence>
<feature type="compositionally biased region" description="Low complexity" evidence="1">
    <location>
        <begin position="239"/>
        <end position="255"/>
    </location>
</feature>
<dbReference type="EMBL" id="AFHG01000053">
    <property type="protein sequence ID" value="EGK70708.1"/>
    <property type="molecule type" value="Genomic_DNA"/>
</dbReference>
<proteinExistence type="predicted"/>
<feature type="region of interest" description="Disordered" evidence="1">
    <location>
        <begin position="42"/>
        <end position="63"/>
    </location>
</feature>
<dbReference type="Gene3D" id="2.70.70.10">
    <property type="entry name" value="Glucose Permease (Domain IIA)"/>
    <property type="match status" value="1"/>
</dbReference>
<name>F5RF52_METUF</name>
<evidence type="ECO:0000256" key="1">
    <source>
        <dbReference type="SAM" id="MobiDB-lite"/>
    </source>
</evidence>
<feature type="region of interest" description="Disordered" evidence="1">
    <location>
        <begin position="234"/>
        <end position="279"/>
    </location>
</feature>
<dbReference type="InterPro" id="IPR050570">
    <property type="entry name" value="Cell_wall_metabolism_enzyme"/>
</dbReference>
<dbReference type="InterPro" id="IPR011055">
    <property type="entry name" value="Dup_hybrid_motif"/>
</dbReference>
<dbReference type="AlphaFoldDB" id="F5RF52"/>
<feature type="chain" id="PRO_5003331008" evidence="2">
    <location>
        <begin position="20"/>
        <end position="416"/>
    </location>
</feature>
<keyword evidence="2" id="KW-0732">Signal</keyword>
<dbReference type="OrthoDB" id="9784703at2"/>
<dbReference type="FunFam" id="2.70.70.10:FF:000003">
    <property type="entry name" value="Murein hydrolase activator EnvC"/>
    <property type="match status" value="1"/>
</dbReference>
<feature type="domain" description="M23ase beta-sheet core" evidence="3">
    <location>
        <begin position="319"/>
        <end position="410"/>
    </location>
</feature>
<dbReference type="CDD" id="cd12797">
    <property type="entry name" value="M23_peptidase"/>
    <property type="match status" value="1"/>
</dbReference>
<dbReference type="Proteomes" id="UP000005019">
    <property type="component" value="Unassembled WGS sequence"/>
</dbReference>
<reference evidence="4 5" key="1">
    <citation type="journal article" date="2011" name="J. Bacteriol.">
        <title>Genome sequence of Methyloversatilis universalis FAM5T, a methylotrophic representative of the order Rhodocyclales.</title>
        <authorList>
            <person name="Kittichotirat W."/>
            <person name="Good N.M."/>
            <person name="Hall R."/>
            <person name="Bringel F."/>
            <person name="Lajus A."/>
            <person name="Medigue C."/>
            <person name="Smalley N.E."/>
            <person name="Beck D."/>
            <person name="Bumgarner R."/>
            <person name="Vuilleumier S."/>
            <person name="Kalyuzhnaya M.G."/>
        </authorList>
    </citation>
    <scope>NUCLEOTIDE SEQUENCE [LARGE SCALE GENOMIC DNA]</scope>
    <source>
        <strain evidence="5">ATCC BAA-1314 / JCM 13912 / FAM5</strain>
    </source>
</reference>
<dbReference type="Pfam" id="PF01551">
    <property type="entry name" value="Peptidase_M23"/>
    <property type="match status" value="1"/>
</dbReference>
<dbReference type="InterPro" id="IPR016047">
    <property type="entry name" value="M23ase_b-sheet_dom"/>
</dbReference>
<dbReference type="SUPFAM" id="SSF51261">
    <property type="entry name" value="Duplicated hybrid motif"/>
    <property type="match status" value="1"/>
</dbReference>
<evidence type="ECO:0000313" key="4">
    <source>
        <dbReference type="EMBL" id="EGK70708.1"/>
    </source>
</evidence>
<keyword evidence="5" id="KW-1185">Reference proteome</keyword>
<dbReference type="PANTHER" id="PTHR21666">
    <property type="entry name" value="PEPTIDASE-RELATED"/>
    <property type="match status" value="1"/>
</dbReference>
<evidence type="ECO:0000259" key="3">
    <source>
        <dbReference type="Pfam" id="PF01551"/>
    </source>
</evidence>
<accession>F5RF52</accession>
<dbReference type="Gene3D" id="6.10.250.3150">
    <property type="match status" value="1"/>
</dbReference>